<evidence type="ECO:0000259" key="2">
    <source>
        <dbReference type="PROSITE" id="PS51505"/>
    </source>
</evidence>
<dbReference type="Pfam" id="PF08313">
    <property type="entry name" value="SCA7"/>
    <property type="match status" value="1"/>
</dbReference>
<feature type="compositionally biased region" description="Low complexity" evidence="1">
    <location>
        <begin position="505"/>
        <end position="519"/>
    </location>
</feature>
<reference evidence="3 4" key="1">
    <citation type="journal article" date="2016" name="Genome Biol. Evol.">
        <title>Divergent and convergent evolution of fungal pathogenicity.</title>
        <authorList>
            <person name="Shang Y."/>
            <person name="Xiao G."/>
            <person name="Zheng P."/>
            <person name="Cen K."/>
            <person name="Zhan S."/>
            <person name="Wang C."/>
        </authorList>
    </citation>
    <scope>NUCLEOTIDE SEQUENCE [LARGE SCALE GENOMIC DNA]</scope>
    <source>
        <strain evidence="3 4">ARSEF 7405</strain>
    </source>
</reference>
<name>A0A166NZK6_9EURO</name>
<dbReference type="PANTHER" id="PTHR47805">
    <property type="entry name" value="SAGA-ASSOCIATED FACTOR 73"/>
    <property type="match status" value="1"/>
</dbReference>
<protein>
    <submittedName>
        <fullName evidence="3">SCA7 domain protein</fullName>
    </submittedName>
</protein>
<dbReference type="GO" id="GO:0000124">
    <property type="term" value="C:SAGA complex"/>
    <property type="evidence" value="ECO:0007669"/>
    <property type="project" value="InterPro"/>
</dbReference>
<dbReference type="GO" id="GO:0031048">
    <property type="term" value="P:regulatory ncRNA-mediated heterochromatin formation"/>
    <property type="evidence" value="ECO:0007669"/>
    <property type="project" value="TreeGrafter"/>
</dbReference>
<evidence type="ECO:0000313" key="4">
    <source>
        <dbReference type="Proteomes" id="UP000242877"/>
    </source>
</evidence>
<dbReference type="GO" id="GO:0006357">
    <property type="term" value="P:regulation of transcription by RNA polymerase II"/>
    <property type="evidence" value="ECO:0007669"/>
    <property type="project" value="TreeGrafter"/>
</dbReference>
<organism evidence="3 4">
    <name type="scientific">Ascosphaera apis ARSEF 7405</name>
    <dbReference type="NCBI Taxonomy" id="392613"/>
    <lineage>
        <taxon>Eukaryota</taxon>
        <taxon>Fungi</taxon>
        <taxon>Dikarya</taxon>
        <taxon>Ascomycota</taxon>
        <taxon>Pezizomycotina</taxon>
        <taxon>Eurotiomycetes</taxon>
        <taxon>Eurotiomycetidae</taxon>
        <taxon>Onygenales</taxon>
        <taxon>Ascosphaeraceae</taxon>
        <taxon>Ascosphaera</taxon>
    </lineage>
</organism>
<feature type="domain" description="SCA7" evidence="2">
    <location>
        <begin position="234"/>
        <end position="300"/>
    </location>
</feature>
<dbReference type="InterPro" id="IPR037804">
    <property type="entry name" value="SGF73"/>
</dbReference>
<dbReference type="VEuPathDB" id="FungiDB:AAP_02312"/>
<accession>A0A166NZK6</accession>
<dbReference type="OrthoDB" id="21678at2759"/>
<feature type="region of interest" description="Disordered" evidence="1">
    <location>
        <begin position="420"/>
        <end position="528"/>
    </location>
</feature>
<feature type="compositionally biased region" description="Polar residues" evidence="1">
    <location>
        <begin position="420"/>
        <end position="437"/>
    </location>
</feature>
<comment type="caution">
    <text evidence="3">The sequence shown here is derived from an EMBL/GenBank/DDBJ whole genome shotgun (WGS) entry which is preliminary data.</text>
</comment>
<feature type="compositionally biased region" description="Gly residues" evidence="1">
    <location>
        <begin position="1"/>
        <end position="12"/>
    </location>
</feature>
<feature type="compositionally biased region" description="Low complexity" evidence="1">
    <location>
        <begin position="438"/>
        <end position="464"/>
    </location>
</feature>
<dbReference type="Proteomes" id="UP000242877">
    <property type="component" value="Unassembled WGS sequence"/>
</dbReference>
<dbReference type="EMBL" id="AZGZ01000008">
    <property type="protein sequence ID" value="KZZ93520.1"/>
    <property type="molecule type" value="Genomic_DNA"/>
</dbReference>
<dbReference type="PROSITE" id="PS51505">
    <property type="entry name" value="SCA7"/>
    <property type="match status" value="1"/>
</dbReference>
<feature type="compositionally biased region" description="Low complexity" evidence="1">
    <location>
        <begin position="474"/>
        <end position="493"/>
    </location>
</feature>
<evidence type="ECO:0000256" key="1">
    <source>
        <dbReference type="SAM" id="MobiDB-lite"/>
    </source>
</evidence>
<dbReference type="AlphaFoldDB" id="A0A166NZK6"/>
<feature type="region of interest" description="Disordered" evidence="1">
    <location>
        <begin position="50"/>
        <end position="83"/>
    </location>
</feature>
<feature type="compositionally biased region" description="Basic and acidic residues" evidence="1">
    <location>
        <begin position="139"/>
        <end position="162"/>
    </location>
</feature>
<dbReference type="InterPro" id="IPR013243">
    <property type="entry name" value="SCA7_dom"/>
</dbReference>
<dbReference type="Gene3D" id="6.10.140.670">
    <property type="match status" value="1"/>
</dbReference>
<dbReference type="PANTHER" id="PTHR47805:SF1">
    <property type="entry name" value="SAGA-ASSOCIATED FACTOR 73"/>
    <property type="match status" value="1"/>
</dbReference>
<keyword evidence="4" id="KW-1185">Reference proteome</keyword>
<proteinExistence type="predicted"/>
<feature type="region of interest" description="Disordered" evidence="1">
    <location>
        <begin position="128"/>
        <end position="241"/>
    </location>
</feature>
<feature type="compositionally biased region" description="Basic and acidic residues" evidence="1">
    <location>
        <begin position="58"/>
        <end position="67"/>
    </location>
</feature>
<gene>
    <name evidence="3" type="ORF">AAP_02312</name>
</gene>
<feature type="compositionally biased region" description="Basic and acidic residues" evidence="1">
    <location>
        <begin position="228"/>
        <end position="241"/>
    </location>
</feature>
<evidence type="ECO:0000313" key="3">
    <source>
        <dbReference type="EMBL" id="KZZ93520.1"/>
    </source>
</evidence>
<feature type="region of interest" description="Disordered" evidence="1">
    <location>
        <begin position="1"/>
        <end position="29"/>
    </location>
</feature>
<dbReference type="GO" id="GO:1904802">
    <property type="term" value="P:RITS complex assembly"/>
    <property type="evidence" value="ECO:0007669"/>
    <property type="project" value="TreeGrafter"/>
</dbReference>
<sequence>MASKPGGGGGTAVEGRRSSPASFVNASGFKFGDRDRKTVKLKLRKGLVKDLFGSPQKDSNKKGKDGDQDNDTASGPSSPVIPEIDAKTMALFPTGKPRETILDTVICKHCKKPVLRTSAVEHIKGCYKAKQEKQRKKKEARDAANKLKHGDKDKDKSRAKGNDDDDNEEGDIPSVNGSVKTSKKSAVDDLPGNKKGGKKRKADADDDKDNGSTANGPASGPMKKKKKKDEPKKPSKFKGPVDVERQCGVVLPNGGQCARSLTCKSHSMGAKRAVPGRSLPYDMLLQAYQKKNQARQQKAAIDANAPVVDEDNGSGKVNSDDEKDECMSAIERMWANRSSGSLAEYRPMDTRTKYRMVRVRDMFMQALGGSAPGGGGNGAGLFGPATIGPFGASNEGLFTNAASGLQFNIFGPDVYNHNAQASTPAGHTHGQPASSANVTSQPQSATTATAPALPSPTVSTAGTGSAAGRGNRAGSGSMSPGGSSPVSTGASGANGKRQSSISMSQQAQVNAATAAAANNPMKKVAAQG</sequence>